<organism evidence="10 11">
    <name type="scientific">Kitasatospora xanthocidica</name>
    <dbReference type="NCBI Taxonomy" id="83382"/>
    <lineage>
        <taxon>Bacteria</taxon>
        <taxon>Bacillati</taxon>
        <taxon>Actinomycetota</taxon>
        <taxon>Actinomycetes</taxon>
        <taxon>Kitasatosporales</taxon>
        <taxon>Streptomycetaceae</taxon>
        <taxon>Kitasatospora</taxon>
    </lineage>
</organism>
<dbReference type="AlphaFoldDB" id="A0A373A0U8"/>
<evidence type="ECO:0000256" key="4">
    <source>
        <dbReference type="ARBA" id="ARBA00011990"/>
    </source>
</evidence>
<dbReference type="SUPFAM" id="SSF51735">
    <property type="entry name" value="NAD(P)-binding Rossmann-fold domains"/>
    <property type="match status" value="1"/>
</dbReference>
<dbReference type="EC" id="4.2.1.46" evidence="4 8"/>
<evidence type="ECO:0000313" key="11">
    <source>
        <dbReference type="Proteomes" id="UP000263377"/>
    </source>
</evidence>
<dbReference type="NCBIfam" id="TIGR01181">
    <property type="entry name" value="dTDP_gluc_dehyt"/>
    <property type="match status" value="1"/>
</dbReference>
<comment type="caution">
    <text evidence="10">The sequence shown here is derived from an EMBL/GenBank/DDBJ whole genome shotgun (WGS) entry which is preliminary data.</text>
</comment>
<dbReference type="InterPro" id="IPR005888">
    <property type="entry name" value="dTDP_Gluc_deHydtase"/>
</dbReference>
<evidence type="ECO:0000259" key="9">
    <source>
        <dbReference type="Pfam" id="PF16363"/>
    </source>
</evidence>
<reference evidence="10 11" key="1">
    <citation type="submission" date="2018-08" db="EMBL/GenBank/DDBJ databases">
        <title>Diversity &amp; Physiological Properties of Lignin-Decomposing Actinobacteria from Soil.</title>
        <authorList>
            <person name="Roh S.G."/>
            <person name="Kim S.B."/>
        </authorList>
    </citation>
    <scope>NUCLEOTIDE SEQUENCE [LARGE SCALE GENOMIC DNA]</scope>
    <source>
        <strain evidence="10 11">MMS17-GH009</strain>
    </source>
</reference>
<sequence length="323" mass="34971">MENILVTGGAGFIGSHFARRLVDADDIAKVTVLDALTYAGNLGNLDGITDSKKFTFVQGNILDRTLVDALMETHDAVVHFAAESHVDRSLTDAGNFVSTNVLGTQTLLDSARRIGTRKFVHISTDEVYGSLPTGTAFESDPLNPTVPYSASKAASDMIALAYHSSYGVPVCVTRSSNNYGPRQYPEKLIPLFVTRLLAGEKATVHGNGEHVRNWLHVTDNCAGVELVLHKGIPGQAYNIGGGTDLTTIELTGMLLRATGATWNQVTYVPDRAANDIRYSMDWGKLAQLGYQPRQDLAAGIAETVDWYRSNPDWWQTATARAAA</sequence>
<comment type="cofactor">
    <cofactor evidence="2 8">
        <name>NAD(+)</name>
        <dbReference type="ChEBI" id="CHEBI:57540"/>
    </cofactor>
</comment>
<dbReference type="GO" id="GO:0009225">
    <property type="term" value="P:nucleotide-sugar metabolic process"/>
    <property type="evidence" value="ECO:0007669"/>
    <property type="project" value="InterPro"/>
</dbReference>
<dbReference type="Pfam" id="PF16363">
    <property type="entry name" value="GDP_Man_Dehyd"/>
    <property type="match status" value="1"/>
</dbReference>
<gene>
    <name evidence="10" type="primary">rfbB</name>
    <name evidence="10" type="ORF">DR950_31995</name>
</gene>
<name>A0A373A0U8_9ACTN</name>
<dbReference type="CDD" id="cd05246">
    <property type="entry name" value="dTDP_GD_SDR_e"/>
    <property type="match status" value="1"/>
</dbReference>
<dbReference type="GO" id="GO:0008460">
    <property type="term" value="F:dTDP-glucose 4,6-dehydratase activity"/>
    <property type="evidence" value="ECO:0007669"/>
    <property type="project" value="UniProtKB-EC"/>
</dbReference>
<evidence type="ECO:0000256" key="1">
    <source>
        <dbReference type="ARBA" id="ARBA00001539"/>
    </source>
</evidence>
<dbReference type="InterPro" id="IPR036291">
    <property type="entry name" value="NAD(P)-bd_dom_sf"/>
</dbReference>
<evidence type="ECO:0000313" key="10">
    <source>
        <dbReference type="EMBL" id="RGD61753.1"/>
    </source>
</evidence>
<feature type="domain" description="NAD(P)-binding" evidence="9">
    <location>
        <begin position="5"/>
        <end position="303"/>
    </location>
</feature>
<dbReference type="PANTHER" id="PTHR43000">
    <property type="entry name" value="DTDP-D-GLUCOSE 4,6-DEHYDRATASE-RELATED"/>
    <property type="match status" value="1"/>
</dbReference>
<dbReference type="Gene3D" id="3.90.25.10">
    <property type="entry name" value="UDP-galactose 4-epimerase, domain 1"/>
    <property type="match status" value="1"/>
</dbReference>
<comment type="catalytic activity">
    <reaction evidence="1 8">
        <text>dTDP-alpha-D-glucose = dTDP-4-dehydro-6-deoxy-alpha-D-glucose + H2O</text>
        <dbReference type="Rhea" id="RHEA:17221"/>
        <dbReference type="ChEBI" id="CHEBI:15377"/>
        <dbReference type="ChEBI" id="CHEBI:57477"/>
        <dbReference type="ChEBI" id="CHEBI:57649"/>
        <dbReference type="EC" id="4.2.1.46"/>
    </reaction>
</comment>
<keyword evidence="6" id="KW-0520">NAD</keyword>
<evidence type="ECO:0000256" key="3">
    <source>
        <dbReference type="ARBA" id="ARBA00008178"/>
    </source>
</evidence>
<protein>
    <recommendedName>
        <fullName evidence="5 8">dTDP-glucose 4,6-dehydratase</fullName>
        <ecNumber evidence="4 8">4.2.1.46</ecNumber>
    </recommendedName>
</protein>
<dbReference type="InterPro" id="IPR016040">
    <property type="entry name" value="NAD(P)-bd_dom"/>
</dbReference>
<evidence type="ECO:0000256" key="2">
    <source>
        <dbReference type="ARBA" id="ARBA00001911"/>
    </source>
</evidence>
<dbReference type="EMBL" id="QVIG01000001">
    <property type="protein sequence ID" value="RGD61753.1"/>
    <property type="molecule type" value="Genomic_DNA"/>
</dbReference>
<evidence type="ECO:0000256" key="6">
    <source>
        <dbReference type="ARBA" id="ARBA00023027"/>
    </source>
</evidence>
<keyword evidence="11" id="KW-1185">Reference proteome</keyword>
<evidence type="ECO:0000256" key="8">
    <source>
        <dbReference type="RuleBase" id="RU004473"/>
    </source>
</evidence>
<proteinExistence type="inferred from homology"/>
<accession>A0A373A0U8</accession>
<dbReference type="RefSeq" id="WP_074005612.1">
    <property type="nucleotide sequence ID" value="NZ_QVIG01000001.1"/>
</dbReference>
<dbReference type="FunFam" id="3.40.50.720:FF:000304">
    <property type="entry name" value="UDP-glucose 4,6-dehydratase"/>
    <property type="match status" value="1"/>
</dbReference>
<comment type="similarity">
    <text evidence="3 8">Belongs to the NAD(P)-dependent epimerase/dehydratase family. dTDP-glucose dehydratase subfamily.</text>
</comment>
<evidence type="ECO:0000256" key="7">
    <source>
        <dbReference type="ARBA" id="ARBA00023239"/>
    </source>
</evidence>
<keyword evidence="7 8" id="KW-0456">Lyase</keyword>
<dbReference type="Gene3D" id="3.40.50.720">
    <property type="entry name" value="NAD(P)-binding Rossmann-like Domain"/>
    <property type="match status" value="1"/>
</dbReference>
<dbReference type="Proteomes" id="UP000263377">
    <property type="component" value="Unassembled WGS sequence"/>
</dbReference>
<evidence type="ECO:0000256" key="5">
    <source>
        <dbReference type="ARBA" id="ARBA00016977"/>
    </source>
</evidence>